<dbReference type="Pfam" id="PF00157">
    <property type="entry name" value="Pou"/>
    <property type="match status" value="1"/>
</dbReference>
<dbReference type="RefSeq" id="XP_029656345.1">
    <property type="nucleotide sequence ID" value="XM_029800485.1"/>
</dbReference>
<dbReference type="GO" id="GO:0000978">
    <property type="term" value="F:RNA polymerase II cis-regulatory region sequence-specific DNA binding"/>
    <property type="evidence" value="ECO:0007669"/>
    <property type="project" value="TreeGrafter"/>
</dbReference>
<dbReference type="PANTHER" id="PTHR11636">
    <property type="entry name" value="POU DOMAIN"/>
    <property type="match status" value="1"/>
</dbReference>
<dbReference type="AlphaFoldDB" id="A0A6P7U264"/>
<name>A0A6P7U264_9MOLL</name>
<dbReference type="PROSITE" id="PS00027">
    <property type="entry name" value="HOMEOBOX_1"/>
    <property type="match status" value="1"/>
</dbReference>
<keyword evidence="3 4" id="KW-0539">Nucleus</keyword>
<reference evidence="8" key="1">
    <citation type="submission" date="2025-08" db="UniProtKB">
        <authorList>
            <consortium name="RefSeq"/>
        </authorList>
    </citation>
    <scope>IDENTIFICATION</scope>
</reference>
<feature type="domain" description="Homeobox" evidence="6">
    <location>
        <begin position="210"/>
        <end position="270"/>
    </location>
</feature>
<keyword evidence="7" id="KW-1185">Reference proteome</keyword>
<proteinExistence type="predicted"/>
<dbReference type="Pfam" id="PF00046">
    <property type="entry name" value="Homeodomain"/>
    <property type="match status" value="1"/>
</dbReference>
<evidence type="ECO:0000256" key="3">
    <source>
        <dbReference type="ARBA" id="ARBA00023242"/>
    </source>
</evidence>
<dbReference type="Gene3D" id="1.10.10.60">
    <property type="entry name" value="Homeodomain-like"/>
    <property type="match status" value="1"/>
</dbReference>
<dbReference type="SMART" id="SM00389">
    <property type="entry name" value="HOX"/>
    <property type="match status" value="1"/>
</dbReference>
<dbReference type="InterPro" id="IPR000327">
    <property type="entry name" value="POU_dom"/>
</dbReference>
<evidence type="ECO:0000256" key="5">
    <source>
        <dbReference type="RuleBase" id="RU000682"/>
    </source>
</evidence>
<dbReference type="KEGG" id="osn:115230284"/>
<comment type="subcellular location">
    <subcellularLocation>
        <location evidence="4 5">Nucleus</location>
    </subcellularLocation>
</comment>
<dbReference type="InterPro" id="IPR001356">
    <property type="entry name" value="HD"/>
</dbReference>
<sequence>MNDYNNTFFACNPYEDFFFNSFDHQNLRRFPDNMTFQPMYQIPDNDLFLNHYQMNSYDFIQDYRIFDNPYSDYNQPFIQYEIARQQIPVTLYQPDVSDLSLAISNNYKEDNVPHLFTEQATVNDDMLQRKSLVELGNYFKTKRMNFGYSQSEMAIIMKRGGFPVCQTTICRFELGKLPTTAMENLKDSFLIVLESLKKNPISKSQLNSLPKARKKRTCFDNKTIEYLENIFSVIVQPNKEEIGKIVAKTDLPESVVRNWFGNRRQKKRQTFSSHDL</sequence>
<evidence type="ECO:0000256" key="2">
    <source>
        <dbReference type="ARBA" id="ARBA00023155"/>
    </source>
</evidence>
<gene>
    <name evidence="8" type="primary">LOC115230284</name>
</gene>
<dbReference type="InterPro" id="IPR009057">
    <property type="entry name" value="Homeodomain-like_sf"/>
</dbReference>
<dbReference type="GO" id="GO:0000981">
    <property type="term" value="F:DNA-binding transcription factor activity, RNA polymerase II-specific"/>
    <property type="evidence" value="ECO:0007669"/>
    <property type="project" value="InterPro"/>
</dbReference>
<dbReference type="PANTHER" id="PTHR11636:SF89">
    <property type="entry name" value="POU DOMAIN PROTEIN 2, ISOFORM B-RELATED"/>
    <property type="match status" value="1"/>
</dbReference>
<evidence type="ECO:0000259" key="6">
    <source>
        <dbReference type="PROSITE" id="PS50071"/>
    </source>
</evidence>
<evidence type="ECO:0000313" key="7">
    <source>
        <dbReference type="Proteomes" id="UP000515154"/>
    </source>
</evidence>
<dbReference type="Gene3D" id="1.10.260.40">
    <property type="entry name" value="lambda repressor-like DNA-binding domains"/>
    <property type="match status" value="1"/>
</dbReference>
<dbReference type="CDD" id="cd00086">
    <property type="entry name" value="homeodomain"/>
    <property type="match status" value="1"/>
</dbReference>
<evidence type="ECO:0000313" key="8">
    <source>
        <dbReference type="RefSeq" id="XP_029656345.1"/>
    </source>
</evidence>
<dbReference type="SUPFAM" id="SSF46689">
    <property type="entry name" value="Homeodomain-like"/>
    <property type="match status" value="1"/>
</dbReference>
<evidence type="ECO:0000256" key="1">
    <source>
        <dbReference type="ARBA" id="ARBA00023125"/>
    </source>
</evidence>
<dbReference type="InterPro" id="IPR017970">
    <property type="entry name" value="Homeobox_CS"/>
</dbReference>
<keyword evidence="2 4" id="KW-0371">Homeobox</keyword>
<organism evidence="7 8">
    <name type="scientific">Octopus sinensis</name>
    <name type="common">East Asian common octopus</name>
    <dbReference type="NCBI Taxonomy" id="2607531"/>
    <lineage>
        <taxon>Eukaryota</taxon>
        <taxon>Metazoa</taxon>
        <taxon>Spiralia</taxon>
        <taxon>Lophotrochozoa</taxon>
        <taxon>Mollusca</taxon>
        <taxon>Cephalopoda</taxon>
        <taxon>Coleoidea</taxon>
        <taxon>Octopodiformes</taxon>
        <taxon>Octopoda</taxon>
        <taxon>Incirrata</taxon>
        <taxon>Octopodidae</taxon>
        <taxon>Octopus</taxon>
    </lineage>
</organism>
<evidence type="ECO:0000256" key="4">
    <source>
        <dbReference type="PROSITE-ProRule" id="PRU00108"/>
    </source>
</evidence>
<dbReference type="InterPro" id="IPR010982">
    <property type="entry name" value="Lambda_DNA-bd_dom_sf"/>
</dbReference>
<protein>
    <submittedName>
        <fullName evidence="8">POU domain protein 1-like</fullName>
    </submittedName>
</protein>
<dbReference type="PROSITE" id="PS50071">
    <property type="entry name" value="HOMEOBOX_2"/>
    <property type="match status" value="1"/>
</dbReference>
<feature type="DNA-binding region" description="Homeobox" evidence="4">
    <location>
        <begin position="212"/>
        <end position="271"/>
    </location>
</feature>
<dbReference type="SUPFAM" id="SSF47413">
    <property type="entry name" value="lambda repressor-like DNA-binding domains"/>
    <property type="match status" value="1"/>
</dbReference>
<keyword evidence="1 4" id="KW-0238">DNA-binding</keyword>
<accession>A0A6P7U264</accession>
<dbReference type="Proteomes" id="UP000515154">
    <property type="component" value="Unplaced"/>
</dbReference>
<dbReference type="InterPro" id="IPR050255">
    <property type="entry name" value="POU_domain_TF"/>
</dbReference>
<dbReference type="GO" id="GO:0005634">
    <property type="term" value="C:nucleus"/>
    <property type="evidence" value="ECO:0007669"/>
    <property type="project" value="UniProtKB-SubCell"/>
</dbReference>